<evidence type="ECO:0000313" key="1">
    <source>
        <dbReference type="EMBL" id="KKN73679.1"/>
    </source>
</evidence>
<dbReference type="InterPro" id="IPR047589">
    <property type="entry name" value="DUF11_rpt"/>
</dbReference>
<evidence type="ECO:0008006" key="2">
    <source>
        <dbReference type="Google" id="ProtNLM"/>
    </source>
</evidence>
<name>A0A0F9T386_9ZZZZ</name>
<accession>A0A0F9T386</accession>
<gene>
    <name evidence="1" type="ORF">LCGC14_0397920</name>
</gene>
<comment type="caution">
    <text evidence="1">The sequence shown here is derived from an EMBL/GenBank/DDBJ whole genome shotgun (WGS) entry which is preliminary data.</text>
</comment>
<dbReference type="Gene3D" id="2.60.40.10">
    <property type="entry name" value="Immunoglobulins"/>
    <property type="match status" value="1"/>
</dbReference>
<dbReference type="NCBIfam" id="TIGR01451">
    <property type="entry name" value="B_ant_repeat"/>
    <property type="match status" value="1"/>
</dbReference>
<sequence length="1920" mass="208723">MGHTVHKTALRMMSCFWTVALVICLLPQGAAAKQVPAGTFIRNVAQTIYFNEALGIIETVYSNAVDAKVAAVPALDVTGYSELLLTRGAMAQYYFEVTNIGNVPLNTNMSMSHQAGAAMMNDTRLVHDANANGRIDNGEATMNSGAPMYMDVGDTAQLIYEFRTSFHATPTTLMQSVLSVSATSATGTATRNTTRSASRRILSGAAIGKTTIVGSTLELQKEQSVRETEDETQLTYTLRLRNDSDGDVLAYGDVHGAQIRIDGASVTGVLLRDEIPLNARFHSITDPSAMVALYHAAGDARHDYRTTRPAGEVDAVAFFHEGDYEVGLARDPAFMVSAPMGLGDIEVANTARSFMKMEDRTVDIDSNTTVYRRGTSGTGTLRFEHPETAEDQPYAVPNSDTRLRLTAGACNDTMSVDRAIVTLRSFLTGDVERVTATETEPNSGIFLTPAVPMARMDMPASGDNVVATTDGDRLIATADCADAALEDQLLITPGNFLFNSLTNEPIGDVTIALMDMNTGAEMGRRMTDARGFFSFGEMPAGEFQFAVMNAPEWDVPSVRADFAGFNRRVASAGFMASFRHSGGMLAVSDIPADPHYSLPLTLAKQADKDTVGAGEFVVYTLNFSNNMDQALIGAEILDRPPYGSQLVAGSVTFNGDPIEDLTIDASGDMTYALGPLAPLSSHEVSYVMQFTAAAREGRNENTAVLTGRQAGTGTVIQSQTARAMVKLNNSGGVFAREATVIGSVFLDCDKDGIRGDHTEPGIPGVRIVTQEGLSVVTDMDGKYSLFGLRPVTHAFLVQQETLPIGTEVTVTRTSDLLRGGSRLIPLRKGELRAEHFAVRDCTAEAMAEVAQRQKHFEQQPQSNALTAADLPIEGQRAPVRSVRSEAGVATTTQLTPRLMQRLDESRAANSVAEKATGRAQRQSLELLIKTLDDASGFIDLTDGQTLDRRTQSVRVKGKGDLSLGLLVNGRELSSDRVGERTSFEKNNTQALDFVAVKLNAGKNTLTLVGRDGFGIERARQQITVIAPGKPARFEVILPATAPASPTDVIPVLVRVLDARGLLVPTSGTITLSAKLALWDVTDIRDGTPGVQVYLDNGEATFGLIPPQVAGTDRITISGAFGRAEETITFTPDLDQRIMVGVIEGAVALGGAQGELLDADRFSSFEDTTTGLRGEVYLKGVISGDALLTLRYSSDRDTEDRLFRDIRGDEFYPVYGDNSERGFDAQSSENLYVKVEKGRSYILYGDIAIEPEASALKLDGMRRVVTGAKAHWENDKVGVTLFGARTAQEQRVQEFAGRGVSGPYDLDLGGYVQGSERVELLVRDEEGGDVISATALRRGSDYLLDFFGNSITFDNAVRQFDGQGNPVSVRVTYEVDVEGADRYWLYGGEVNVALTDRTTVGARIVHADAERGNTARERLHSAYIRHEGTQGGVWEAEAARSEDANGISDTAYRLSYDIRKETGHFNFEMVHTGEKFASRGGLALPGTTRTRLNYGFEIDGTSDFVLGVDYVRDRTSDIERLTVDAVYAKEFSTNLKGYIGLEYRLDHTATSKKAHPGLILGGRWTPANRPGTVITAELRHPFGGSDRPTELTLGMYREPVPGWRAYSEAEMAFGDDTMTTHAKLGFSYDLNDWLRGSTDFVKGLGSSDTMFTQAMMGKWAMNGNTTFSFGIEHSRSMETDDHRLTSVALGAKWGSSAQSWVGDADADTTFEDTGNTHYASFGIAGKITPDFTMLGRTRVALDKREGRDHRRIRSRAGIAYRPVHDPRLEVLAWYEHRIEQRETKSVTHMWSVDGAYEMDADLRLNAKYAGQSQRLTTSGGISARALTQLLQAGFNYEFGNNRFQIGMNAAHLWDNQGNTTNGIGAEIGFAPTKGALIALGYNHATRKSSLRSDLYQEGLYLRFKLLLDNSLWDRLDGFMEG</sequence>
<dbReference type="InterPro" id="IPR013783">
    <property type="entry name" value="Ig-like_fold"/>
</dbReference>
<proteinExistence type="predicted"/>
<dbReference type="SUPFAM" id="SSF49478">
    <property type="entry name" value="Cna protein B-type domain"/>
    <property type="match status" value="1"/>
</dbReference>
<organism evidence="1">
    <name type="scientific">marine sediment metagenome</name>
    <dbReference type="NCBI Taxonomy" id="412755"/>
    <lineage>
        <taxon>unclassified sequences</taxon>
        <taxon>metagenomes</taxon>
        <taxon>ecological metagenomes</taxon>
    </lineage>
</organism>
<reference evidence="1" key="1">
    <citation type="journal article" date="2015" name="Nature">
        <title>Complex archaea that bridge the gap between prokaryotes and eukaryotes.</title>
        <authorList>
            <person name="Spang A."/>
            <person name="Saw J.H."/>
            <person name="Jorgensen S.L."/>
            <person name="Zaremba-Niedzwiedzka K."/>
            <person name="Martijn J."/>
            <person name="Lind A.E."/>
            <person name="van Eijk R."/>
            <person name="Schleper C."/>
            <person name="Guy L."/>
            <person name="Ettema T.J."/>
        </authorList>
    </citation>
    <scope>NUCLEOTIDE SEQUENCE</scope>
</reference>
<protein>
    <recommendedName>
        <fullName evidence="2">DUF11 domain-containing protein</fullName>
    </recommendedName>
</protein>
<dbReference type="EMBL" id="LAZR01000339">
    <property type="protein sequence ID" value="KKN73679.1"/>
    <property type="molecule type" value="Genomic_DNA"/>
</dbReference>